<reference evidence="1" key="1">
    <citation type="submission" date="2020-10" db="EMBL/GenBank/DDBJ databases">
        <title>New Zealand Leptospira genomics.</title>
        <authorList>
            <person name="Wilkinson D.A."/>
            <person name="Nisa S."/>
            <person name="Moinet M."/>
            <person name="Benschop J."/>
        </authorList>
    </citation>
    <scope>NUCLEOTIDE SEQUENCE</scope>
    <source>
        <strain evidence="1">ESR8</strain>
    </source>
</reference>
<name>A0AA40WAS9_LEPIR</name>
<protein>
    <submittedName>
        <fullName evidence="1">Uncharacterized protein</fullName>
    </submittedName>
</protein>
<comment type="caution">
    <text evidence="1">The sequence shown here is derived from an EMBL/GenBank/DDBJ whole genome shotgun (WGS) entry which is preliminary data.</text>
</comment>
<dbReference type="AlphaFoldDB" id="A0AA40WAS9"/>
<accession>A0AA40WAS9</accession>
<sequence length="88" mass="10656">MNLFLRVQIYKVSKLEVKEMSNLQNFRETLNIRINSGIYKGLFLNSLKERSSFYDEIKFINDSFLFYNLFQKHTTTYLKSNKIIKKNF</sequence>
<gene>
    <name evidence="1" type="ORF">IQB77_08890</name>
</gene>
<proteinExistence type="predicted"/>
<dbReference type="Proteomes" id="UP000644282">
    <property type="component" value="Unassembled WGS sequence"/>
</dbReference>
<dbReference type="RefSeq" id="WP_001048191.1">
    <property type="nucleotide sequence ID" value="NZ_CP186594.1"/>
</dbReference>
<evidence type="ECO:0000313" key="2">
    <source>
        <dbReference type="Proteomes" id="UP000644282"/>
    </source>
</evidence>
<dbReference type="EMBL" id="JADDXF010000012">
    <property type="protein sequence ID" value="MBE8429972.1"/>
    <property type="molecule type" value="Genomic_DNA"/>
</dbReference>
<evidence type="ECO:0000313" key="1">
    <source>
        <dbReference type="EMBL" id="MBE8429972.1"/>
    </source>
</evidence>
<organism evidence="1 2">
    <name type="scientific">Leptospira interrogans serovar Pomona</name>
    <dbReference type="NCBI Taxonomy" id="44276"/>
    <lineage>
        <taxon>Bacteria</taxon>
        <taxon>Pseudomonadati</taxon>
        <taxon>Spirochaetota</taxon>
        <taxon>Spirochaetia</taxon>
        <taxon>Leptospirales</taxon>
        <taxon>Leptospiraceae</taxon>
        <taxon>Leptospira</taxon>
    </lineage>
</organism>